<protein>
    <recommendedName>
        <fullName evidence="3">Reverse transcriptase zinc-binding domain-containing protein</fullName>
    </recommendedName>
</protein>
<gene>
    <name evidence="1" type="ORF">V6N11_083006</name>
</gene>
<reference evidence="1 2" key="1">
    <citation type="journal article" date="2024" name="G3 (Bethesda)">
        <title>Genome assembly of Hibiscus sabdariffa L. provides insights into metabolisms of medicinal natural products.</title>
        <authorList>
            <person name="Kim T."/>
        </authorList>
    </citation>
    <scope>NUCLEOTIDE SEQUENCE [LARGE SCALE GENOMIC DNA]</scope>
    <source>
        <strain evidence="1">TK-2024</strain>
        <tissue evidence="1">Old leaves</tissue>
    </source>
</reference>
<organism evidence="1 2">
    <name type="scientific">Hibiscus sabdariffa</name>
    <name type="common">roselle</name>
    <dbReference type="NCBI Taxonomy" id="183260"/>
    <lineage>
        <taxon>Eukaryota</taxon>
        <taxon>Viridiplantae</taxon>
        <taxon>Streptophyta</taxon>
        <taxon>Embryophyta</taxon>
        <taxon>Tracheophyta</taxon>
        <taxon>Spermatophyta</taxon>
        <taxon>Magnoliopsida</taxon>
        <taxon>eudicotyledons</taxon>
        <taxon>Gunneridae</taxon>
        <taxon>Pentapetalae</taxon>
        <taxon>rosids</taxon>
        <taxon>malvids</taxon>
        <taxon>Malvales</taxon>
        <taxon>Malvaceae</taxon>
        <taxon>Malvoideae</taxon>
        <taxon>Hibiscus</taxon>
    </lineage>
</organism>
<dbReference type="EMBL" id="JBBPBN010000036">
    <property type="protein sequence ID" value="KAK9001218.1"/>
    <property type="molecule type" value="Genomic_DNA"/>
</dbReference>
<comment type="caution">
    <text evidence="1">The sequence shown here is derived from an EMBL/GenBank/DDBJ whole genome shotgun (WGS) entry which is preliminary data.</text>
</comment>
<name>A0ABR2QKK0_9ROSI</name>
<keyword evidence="2" id="KW-1185">Reference proteome</keyword>
<evidence type="ECO:0008006" key="3">
    <source>
        <dbReference type="Google" id="ProtNLM"/>
    </source>
</evidence>
<sequence>MFLGLVGHRKVMFNVERVRQHLLDDSSCGMCGAFMEDIDHILCFYTMAIPIWMEFLHPRKVVDFFGLNTKDLLMRNMVIFDSSIHCRELIVARIHQLKEKICSKGGAVRFQAPHLAHVN</sequence>
<evidence type="ECO:0000313" key="1">
    <source>
        <dbReference type="EMBL" id="KAK9001218.1"/>
    </source>
</evidence>
<dbReference type="Proteomes" id="UP001396334">
    <property type="component" value="Unassembled WGS sequence"/>
</dbReference>
<proteinExistence type="predicted"/>
<evidence type="ECO:0000313" key="2">
    <source>
        <dbReference type="Proteomes" id="UP001396334"/>
    </source>
</evidence>
<accession>A0ABR2QKK0</accession>